<dbReference type="Pfam" id="PF00538">
    <property type="entry name" value="Linker_histone"/>
    <property type="match status" value="1"/>
</dbReference>
<dbReference type="PROSITE" id="PS51504">
    <property type="entry name" value="H15"/>
    <property type="match status" value="1"/>
</dbReference>
<dbReference type="GO" id="GO:0030261">
    <property type="term" value="P:chromosome condensation"/>
    <property type="evidence" value="ECO:0007669"/>
    <property type="project" value="TreeGrafter"/>
</dbReference>
<dbReference type="GO" id="GO:0005634">
    <property type="term" value="C:nucleus"/>
    <property type="evidence" value="ECO:0007669"/>
    <property type="project" value="UniProtKB-SubCell"/>
</dbReference>
<evidence type="ECO:0000256" key="4">
    <source>
        <dbReference type="ARBA" id="ARBA00023125"/>
    </source>
</evidence>
<dbReference type="PANTHER" id="PTHR11467:SF131">
    <property type="entry name" value="HISTONE H1"/>
    <property type="match status" value="1"/>
</dbReference>
<evidence type="ECO:0000256" key="7">
    <source>
        <dbReference type="SAM" id="MobiDB-lite"/>
    </source>
</evidence>
<evidence type="ECO:0000313" key="10">
    <source>
        <dbReference type="Proteomes" id="UP001161247"/>
    </source>
</evidence>
<dbReference type="GO" id="GO:0031492">
    <property type="term" value="F:nucleosomal DNA binding"/>
    <property type="evidence" value="ECO:0007669"/>
    <property type="project" value="TreeGrafter"/>
</dbReference>
<dbReference type="PANTHER" id="PTHR11467">
    <property type="entry name" value="HISTONE H1"/>
    <property type="match status" value="1"/>
</dbReference>
<name>A0AAV1EF22_OLDCO</name>
<keyword evidence="10" id="KW-1185">Reference proteome</keyword>
<comment type="similarity">
    <text evidence="6">Belongs to the histone H1/H5 family.</text>
</comment>
<dbReference type="Proteomes" id="UP001161247">
    <property type="component" value="Chromosome 9"/>
</dbReference>
<dbReference type="InterPro" id="IPR036390">
    <property type="entry name" value="WH_DNA-bd_sf"/>
</dbReference>
<reference evidence="9" key="1">
    <citation type="submission" date="2023-03" db="EMBL/GenBank/DDBJ databases">
        <authorList>
            <person name="Julca I."/>
        </authorList>
    </citation>
    <scope>NUCLEOTIDE SEQUENCE</scope>
</reference>
<dbReference type="EMBL" id="OX459126">
    <property type="protein sequence ID" value="CAI9118286.1"/>
    <property type="molecule type" value="Genomic_DNA"/>
</dbReference>
<proteinExistence type="inferred from homology"/>
<dbReference type="GO" id="GO:0000786">
    <property type="term" value="C:nucleosome"/>
    <property type="evidence" value="ECO:0007669"/>
    <property type="project" value="InterPro"/>
</dbReference>
<feature type="domain" description="H15" evidence="8">
    <location>
        <begin position="42"/>
        <end position="112"/>
    </location>
</feature>
<evidence type="ECO:0000256" key="2">
    <source>
        <dbReference type="ARBA" id="ARBA00004286"/>
    </source>
</evidence>
<dbReference type="SMART" id="SM00526">
    <property type="entry name" value="H15"/>
    <property type="match status" value="1"/>
</dbReference>
<evidence type="ECO:0000256" key="3">
    <source>
        <dbReference type="ARBA" id="ARBA00022454"/>
    </source>
</evidence>
<dbReference type="InterPro" id="IPR005819">
    <property type="entry name" value="H1/H5"/>
</dbReference>
<evidence type="ECO:0000256" key="6">
    <source>
        <dbReference type="RuleBase" id="RU003894"/>
    </source>
</evidence>
<accession>A0AAV1EF22</accession>
<dbReference type="InterPro" id="IPR036388">
    <property type="entry name" value="WH-like_DNA-bd_sf"/>
</dbReference>
<keyword evidence="5 6" id="KW-0539">Nucleus</keyword>
<feature type="compositionally biased region" description="Basic residues" evidence="7">
    <location>
        <begin position="150"/>
        <end position="190"/>
    </location>
</feature>
<dbReference type="Gene3D" id="1.10.10.10">
    <property type="entry name" value="Winged helix-like DNA-binding domain superfamily/Winged helix DNA-binding domain"/>
    <property type="match status" value="1"/>
</dbReference>
<sequence length="190" mass="20508">MARPARTAAAGKPAKSPVTKTKAAAEKVKKAPVSAASKKVRSHPPYYEMIKEAIATLKERTGSSVPAIAKFVEDKEGKNLPPNFKKLLFIQLKKFVASGKLTKVKNSYKLAAPVKPEKKPVAEKKPAAAVPKKEAPKRKRAAGADDKEKKPKKTAAAKKTAVKKTPVKKAPTKKVVKPKSLKSPAKKMKK</sequence>
<dbReference type="AlphaFoldDB" id="A0AAV1EF22"/>
<dbReference type="SUPFAM" id="SSF46785">
    <property type="entry name" value="Winged helix' DNA-binding domain"/>
    <property type="match status" value="1"/>
</dbReference>
<keyword evidence="4 6" id="KW-0238">DNA-binding</keyword>
<dbReference type="CDD" id="cd00073">
    <property type="entry name" value="H15"/>
    <property type="match status" value="1"/>
</dbReference>
<evidence type="ECO:0000256" key="5">
    <source>
        <dbReference type="ARBA" id="ARBA00023242"/>
    </source>
</evidence>
<feature type="compositionally biased region" description="Basic and acidic residues" evidence="7">
    <location>
        <begin position="115"/>
        <end position="134"/>
    </location>
</feature>
<dbReference type="GO" id="GO:0030527">
    <property type="term" value="F:structural constituent of chromatin"/>
    <property type="evidence" value="ECO:0007669"/>
    <property type="project" value="InterPro"/>
</dbReference>
<keyword evidence="3 6" id="KW-0158">Chromosome</keyword>
<comment type="subcellular location">
    <subcellularLocation>
        <location evidence="2">Chromosome</location>
    </subcellularLocation>
    <subcellularLocation>
        <location evidence="1 6">Nucleus</location>
    </subcellularLocation>
</comment>
<dbReference type="GO" id="GO:0006334">
    <property type="term" value="P:nucleosome assembly"/>
    <property type="evidence" value="ECO:0007669"/>
    <property type="project" value="InterPro"/>
</dbReference>
<evidence type="ECO:0000313" key="9">
    <source>
        <dbReference type="EMBL" id="CAI9118286.1"/>
    </source>
</evidence>
<dbReference type="GO" id="GO:0045910">
    <property type="term" value="P:negative regulation of DNA recombination"/>
    <property type="evidence" value="ECO:0007669"/>
    <property type="project" value="TreeGrafter"/>
</dbReference>
<protein>
    <submittedName>
        <fullName evidence="9">OLC1v1019835C1</fullName>
    </submittedName>
</protein>
<evidence type="ECO:0000259" key="8">
    <source>
        <dbReference type="PROSITE" id="PS51504"/>
    </source>
</evidence>
<gene>
    <name evidence="9" type="ORF">OLC1_LOCUS24190</name>
</gene>
<evidence type="ECO:0000256" key="1">
    <source>
        <dbReference type="ARBA" id="ARBA00004123"/>
    </source>
</evidence>
<dbReference type="PRINTS" id="PR00624">
    <property type="entry name" value="HISTONEH5"/>
</dbReference>
<feature type="region of interest" description="Disordered" evidence="7">
    <location>
        <begin position="1"/>
        <end position="37"/>
    </location>
</feature>
<dbReference type="InterPro" id="IPR005818">
    <property type="entry name" value="Histone_H1/H5_H15"/>
</dbReference>
<dbReference type="GO" id="GO:0003690">
    <property type="term" value="F:double-stranded DNA binding"/>
    <property type="evidence" value="ECO:0007669"/>
    <property type="project" value="TreeGrafter"/>
</dbReference>
<feature type="region of interest" description="Disordered" evidence="7">
    <location>
        <begin position="107"/>
        <end position="190"/>
    </location>
</feature>
<organism evidence="9 10">
    <name type="scientific">Oldenlandia corymbosa var. corymbosa</name>
    <dbReference type="NCBI Taxonomy" id="529605"/>
    <lineage>
        <taxon>Eukaryota</taxon>
        <taxon>Viridiplantae</taxon>
        <taxon>Streptophyta</taxon>
        <taxon>Embryophyta</taxon>
        <taxon>Tracheophyta</taxon>
        <taxon>Spermatophyta</taxon>
        <taxon>Magnoliopsida</taxon>
        <taxon>eudicotyledons</taxon>
        <taxon>Gunneridae</taxon>
        <taxon>Pentapetalae</taxon>
        <taxon>asterids</taxon>
        <taxon>lamiids</taxon>
        <taxon>Gentianales</taxon>
        <taxon>Rubiaceae</taxon>
        <taxon>Rubioideae</taxon>
        <taxon>Spermacoceae</taxon>
        <taxon>Hedyotis-Oldenlandia complex</taxon>
        <taxon>Oldenlandia</taxon>
    </lineage>
</organism>